<sequence>MAMVVRCEGGGDAMVGIDEWNQRWMIARGRMETEERKGEKEEGGGKREGGKTSQRKKDKEGGEGIADDLSERIKSILRGGEEIPWLTDLKWPLRCIVVLYMQHKCSNEEIWRHYHARLVQRECRLGLYGLLSKQVTCSTVTSRDVKVAAISRSCTEARRNVNSAWVDVLQFFPCTRLNPGVSELDIMRIEQHIEIMFPLELRELYRLADGEESGFDRFTVNGLFNGMRFLPFHGEKRDGSGLEEE</sequence>
<accession>L1ILF3</accession>
<evidence type="ECO:0000256" key="1">
    <source>
        <dbReference type="SAM" id="MobiDB-lite"/>
    </source>
</evidence>
<dbReference type="EnsemblProtists" id="EKX37076">
    <property type="protein sequence ID" value="EKX37076"/>
    <property type="gene ID" value="GUITHDRAFT_165580"/>
</dbReference>
<evidence type="ECO:0000313" key="3">
    <source>
        <dbReference type="EnsemblProtists" id="EKX37076"/>
    </source>
</evidence>
<dbReference type="KEGG" id="gtt:GUITHDRAFT_165580"/>
<evidence type="ECO:0000313" key="4">
    <source>
        <dbReference type="Proteomes" id="UP000011087"/>
    </source>
</evidence>
<keyword evidence="4" id="KW-1185">Reference proteome</keyword>
<protein>
    <submittedName>
        <fullName evidence="2 3">Uncharacterized protein</fullName>
    </submittedName>
</protein>
<dbReference type="RefSeq" id="XP_005824056.1">
    <property type="nucleotide sequence ID" value="XM_005823999.1"/>
</dbReference>
<evidence type="ECO:0000313" key="2">
    <source>
        <dbReference type="EMBL" id="EKX37076.1"/>
    </source>
</evidence>
<gene>
    <name evidence="2" type="ORF">GUITHDRAFT_165580</name>
</gene>
<dbReference type="HOGENOM" id="CLU_1135315_0_0_1"/>
<name>L1ILF3_GUITC</name>
<reference evidence="2 4" key="1">
    <citation type="journal article" date="2012" name="Nature">
        <title>Algal genomes reveal evolutionary mosaicism and the fate of nucleomorphs.</title>
        <authorList>
            <consortium name="DOE Joint Genome Institute"/>
            <person name="Curtis B.A."/>
            <person name="Tanifuji G."/>
            <person name="Burki F."/>
            <person name="Gruber A."/>
            <person name="Irimia M."/>
            <person name="Maruyama S."/>
            <person name="Arias M.C."/>
            <person name="Ball S.G."/>
            <person name="Gile G.H."/>
            <person name="Hirakawa Y."/>
            <person name="Hopkins J.F."/>
            <person name="Kuo A."/>
            <person name="Rensing S.A."/>
            <person name="Schmutz J."/>
            <person name="Symeonidi A."/>
            <person name="Elias M."/>
            <person name="Eveleigh R.J."/>
            <person name="Herman E.K."/>
            <person name="Klute M.J."/>
            <person name="Nakayama T."/>
            <person name="Obornik M."/>
            <person name="Reyes-Prieto A."/>
            <person name="Armbrust E.V."/>
            <person name="Aves S.J."/>
            <person name="Beiko R.G."/>
            <person name="Coutinho P."/>
            <person name="Dacks J.B."/>
            <person name="Durnford D.G."/>
            <person name="Fast N.M."/>
            <person name="Green B.R."/>
            <person name="Grisdale C.J."/>
            <person name="Hempel F."/>
            <person name="Henrissat B."/>
            <person name="Hoppner M.P."/>
            <person name="Ishida K."/>
            <person name="Kim E."/>
            <person name="Koreny L."/>
            <person name="Kroth P.G."/>
            <person name="Liu Y."/>
            <person name="Malik S.B."/>
            <person name="Maier U.G."/>
            <person name="McRose D."/>
            <person name="Mock T."/>
            <person name="Neilson J.A."/>
            <person name="Onodera N.T."/>
            <person name="Poole A.M."/>
            <person name="Pritham E.J."/>
            <person name="Richards T.A."/>
            <person name="Rocap G."/>
            <person name="Roy S.W."/>
            <person name="Sarai C."/>
            <person name="Schaack S."/>
            <person name="Shirato S."/>
            <person name="Slamovits C.H."/>
            <person name="Spencer D.F."/>
            <person name="Suzuki S."/>
            <person name="Worden A.Z."/>
            <person name="Zauner S."/>
            <person name="Barry K."/>
            <person name="Bell C."/>
            <person name="Bharti A.K."/>
            <person name="Crow J.A."/>
            <person name="Grimwood J."/>
            <person name="Kramer R."/>
            <person name="Lindquist E."/>
            <person name="Lucas S."/>
            <person name="Salamov A."/>
            <person name="McFadden G.I."/>
            <person name="Lane C.E."/>
            <person name="Keeling P.J."/>
            <person name="Gray M.W."/>
            <person name="Grigoriev I.V."/>
            <person name="Archibald J.M."/>
        </authorList>
    </citation>
    <scope>NUCLEOTIDE SEQUENCE</scope>
    <source>
        <strain evidence="2 4">CCMP2712</strain>
    </source>
</reference>
<feature type="compositionally biased region" description="Basic and acidic residues" evidence="1">
    <location>
        <begin position="31"/>
        <end position="62"/>
    </location>
</feature>
<dbReference type="PaxDb" id="55529-EKX37076"/>
<dbReference type="AlphaFoldDB" id="L1ILF3"/>
<dbReference type="Proteomes" id="UP000011087">
    <property type="component" value="Unassembled WGS sequence"/>
</dbReference>
<reference evidence="3" key="3">
    <citation type="submission" date="2015-06" db="UniProtKB">
        <authorList>
            <consortium name="EnsemblProtists"/>
        </authorList>
    </citation>
    <scope>IDENTIFICATION</scope>
</reference>
<organism evidence="2">
    <name type="scientific">Guillardia theta (strain CCMP2712)</name>
    <name type="common">Cryptophyte</name>
    <dbReference type="NCBI Taxonomy" id="905079"/>
    <lineage>
        <taxon>Eukaryota</taxon>
        <taxon>Cryptophyceae</taxon>
        <taxon>Pyrenomonadales</taxon>
        <taxon>Geminigeraceae</taxon>
        <taxon>Guillardia</taxon>
    </lineage>
</organism>
<dbReference type="EMBL" id="JH993064">
    <property type="protein sequence ID" value="EKX37076.1"/>
    <property type="molecule type" value="Genomic_DNA"/>
</dbReference>
<dbReference type="GeneID" id="17293783"/>
<feature type="region of interest" description="Disordered" evidence="1">
    <location>
        <begin position="31"/>
        <end position="64"/>
    </location>
</feature>
<proteinExistence type="predicted"/>
<reference evidence="4" key="2">
    <citation type="submission" date="2012-11" db="EMBL/GenBank/DDBJ databases">
        <authorList>
            <person name="Kuo A."/>
            <person name="Curtis B.A."/>
            <person name="Tanifuji G."/>
            <person name="Burki F."/>
            <person name="Gruber A."/>
            <person name="Irimia M."/>
            <person name="Maruyama S."/>
            <person name="Arias M.C."/>
            <person name="Ball S.G."/>
            <person name="Gile G.H."/>
            <person name="Hirakawa Y."/>
            <person name="Hopkins J.F."/>
            <person name="Rensing S.A."/>
            <person name="Schmutz J."/>
            <person name="Symeonidi A."/>
            <person name="Elias M."/>
            <person name="Eveleigh R.J."/>
            <person name="Herman E.K."/>
            <person name="Klute M.J."/>
            <person name="Nakayama T."/>
            <person name="Obornik M."/>
            <person name="Reyes-Prieto A."/>
            <person name="Armbrust E.V."/>
            <person name="Aves S.J."/>
            <person name="Beiko R.G."/>
            <person name="Coutinho P."/>
            <person name="Dacks J.B."/>
            <person name="Durnford D.G."/>
            <person name="Fast N.M."/>
            <person name="Green B.R."/>
            <person name="Grisdale C."/>
            <person name="Hempe F."/>
            <person name="Henrissat B."/>
            <person name="Hoppner M.P."/>
            <person name="Ishida K.-I."/>
            <person name="Kim E."/>
            <person name="Koreny L."/>
            <person name="Kroth P.G."/>
            <person name="Liu Y."/>
            <person name="Malik S.-B."/>
            <person name="Maier U.G."/>
            <person name="McRose D."/>
            <person name="Mock T."/>
            <person name="Neilson J.A."/>
            <person name="Onodera N.T."/>
            <person name="Poole A.M."/>
            <person name="Pritham E.J."/>
            <person name="Richards T.A."/>
            <person name="Rocap G."/>
            <person name="Roy S.W."/>
            <person name="Sarai C."/>
            <person name="Schaack S."/>
            <person name="Shirato S."/>
            <person name="Slamovits C.H."/>
            <person name="Spencer D.F."/>
            <person name="Suzuki S."/>
            <person name="Worden A.Z."/>
            <person name="Zauner S."/>
            <person name="Barry K."/>
            <person name="Bell C."/>
            <person name="Bharti A.K."/>
            <person name="Crow J.A."/>
            <person name="Grimwood J."/>
            <person name="Kramer R."/>
            <person name="Lindquist E."/>
            <person name="Lucas S."/>
            <person name="Salamov A."/>
            <person name="McFadden G.I."/>
            <person name="Lane C.E."/>
            <person name="Keeling P.J."/>
            <person name="Gray M.W."/>
            <person name="Grigoriev I.V."/>
            <person name="Archibald J.M."/>
        </authorList>
    </citation>
    <scope>NUCLEOTIDE SEQUENCE</scope>
    <source>
        <strain evidence="4">CCMP2712</strain>
    </source>
</reference>